<proteinExistence type="predicted"/>
<dbReference type="EMBL" id="KV425893">
    <property type="protein sequence ID" value="KZW01559.1"/>
    <property type="molecule type" value="Genomic_DNA"/>
</dbReference>
<feature type="region of interest" description="Disordered" evidence="1">
    <location>
        <begin position="915"/>
        <end position="948"/>
    </location>
</feature>
<reference evidence="2 3" key="1">
    <citation type="journal article" date="2016" name="Mol. Biol. Evol.">
        <title>Comparative Genomics of Early-Diverging Mushroom-Forming Fungi Provides Insights into the Origins of Lignocellulose Decay Capabilities.</title>
        <authorList>
            <person name="Nagy L.G."/>
            <person name="Riley R."/>
            <person name="Tritt A."/>
            <person name="Adam C."/>
            <person name="Daum C."/>
            <person name="Floudas D."/>
            <person name="Sun H."/>
            <person name="Yadav J.S."/>
            <person name="Pangilinan J."/>
            <person name="Larsson K.H."/>
            <person name="Matsuura K."/>
            <person name="Barry K."/>
            <person name="Labutti K."/>
            <person name="Kuo R."/>
            <person name="Ohm R.A."/>
            <person name="Bhattacharya S.S."/>
            <person name="Shirouzu T."/>
            <person name="Yoshinaga Y."/>
            <person name="Martin F.M."/>
            <person name="Grigoriev I.V."/>
            <person name="Hibbett D.S."/>
        </authorList>
    </citation>
    <scope>NUCLEOTIDE SEQUENCE [LARGE SCALE GENOMIC DNA]</scope>
    <source>
        <strain evidence="2 3">HHB12029</strain>
    </source>
</reference>
<evidence type="ECO:0000313" key="2">
    <source>
        <dbReference type="EMBL" id="KZW01559.1"/>
    </source>
</evidence>
<dbReference type="InParanoid" id="A0A165P2R1"/>
<feature type="region of interest" description="Disordered" evidence="1">
    <location>
        <begin position="1369"/>
        <end position="1416"/>
    </location>
</feature>
<gene>
    <name evidence="2" type="ORF">EXIGLDRAFT_760768</name>
</gene>
<name>A0A165P2R1_EXIGL</name>
<evidence type="ECO:0000256" key="1">
    <source>
        <dbReference type="SAM" id="MobiDB-lite"/>
    </source>
</evidence>
<feature type="compositionally biased region" description="Polar residues" evidence="1">
    <location>
        <begin position="938"/>
        <end position="948"/>
    </location>
</feature>
<feature type="compositionally biased region" description="Basic and acidic residues" evidence="1">
    <location>
        <begin position="1381"/>
        <end position="1392"/>
    </location>
</feature>
<feature type="compositionally biased region" description="Low complexity" evidence="1">
    <location>
        <begin position="863"/>
        <end position="872"/>
    </location>
</feature>
<feature type="region of interest" description="Disordered" evidence="1">
    <location>
        <begin position="64"/>
        <end position="87"/>
    </location>
</feature>
<feature type="compositionally biased region" description="Acidic residues" evidence="1">
    <location>
        <begin position="926"/>
        <end position="936"/>
    </location>
</feature>
<keyword evidence="3" id="KW-1185">Reference proteome</keyword>
<protein>
    <submittedName>
        <fullName evidence="2">Uncharacterized protein</fullName>
    </submittedName>
</protein>
<feature type="region of interest" description="Disordered" evidence="1">
    <location>
        <begin position="834"/>
        <end position="902"/>
    </location>
</feature>
<feature type="compositionally biased region" description="Polar residues" evidence="1">
    <location>
        <begin position="877"/>
        <end position="902"/>
    </location>
</feature>
<evidence type="ECO:0000313" key="3">
    <source>
        <dbReference type="Proteomes" id="UP000077266"/>
    </source>
</evidence>
<sequence length="1416" mass="156545">MEQAGSQTAPHPLSHYRTFPGWFSLWSVYDESTEKHSFVCPLCKKSITGGKAAEGSRMVTHLRNKHKSNAASSSSQSQGDSSPSQCPGTPYLWQSGSFWDSYPYHEHLTRELPWIPSAFDAESNTIYLKSKRCLLTISGDEEACHECAKIVSSKTFLRIVERAHDAKPNTPYSYLTHRQLVTLAHSQADELQSLRSKVQAARLSRRIWKRRSLDHERIMLYLAQNNIPKLRWVLTVALKRGKSPVHLLRILTQAVDGLYRARGYSQAELDISFLVSAIGGPRLLYALSRSHGLVSKRTIVRHLRVPRLRPSIKRPTSSDINTNISSLCDPDVLPVPQPLKAAQSLPGHVAMFDGIALEPRPSYCYYSDSVAGLSRETADAVETRAVSKESVDAIRDALTEKRVRFGSEATVVAIGPYADYTHYTPVPIVVSPSDKTEKGPTLAEWMETVLESWKAHQYGQSLRGPIWSLASDGDNTYRWAKHALCNVKQLDISSPVGAILAKLPGFNRYASADGLTTSTCDPKHIIKRNVTCGQAVSDSNSAIGFATLLRSAQGVILFSTNIRPADTLLQLSTLGDMSREAAIQLLDPADKQNVPKAVKLMQCLHKLPRSVPATAGELHRRSVLLCFSDVLWFFVHPFIDVSMSLEEQLESLSAFSHAADILYIKHRLACLTGPLFADTKATIKNIYVVAARLSTLDKDYRFYIILEGTDRLENEFSEVRTLDHARNFDISQLSSKLSTAFLIHAILQRNPHLDRGHRRLDLAKVMGLDRVNPQSWKGNVRVGDANLERAWANGRKKALDLLTSVFGNEAHIDFDAHYASSTRDMLRPLGDYVGVSAESQPDDMRSERIEPTVSPHITPPAPAAAEIPPQSALPLEQPSQSQTSPGITETTDATSVDDLNTGSALLPGLELDDFFPDDLGQLSERDDGESDNDDGDTPSGQSVLSETGTLADGSTFSKFFEENGEKVWKSAYIATLADDRTKKVSVRTLCAQGVTLEDLRQKSCLIPIEDAVRVDTDVVKVGDITGFLARIGTSFSLVIFEIVAFSGPSGERLLSLTSAEFEKACRDSRSRVTGQVLDLEEIEDGAWIWTGRYVVLDGQDGGTYSHKRVVLDVPPQFLHSMAPELSTRATSSKSVPTWMFTVPHIEDTLAEAWDALEPESERIFSNIGALPVLVHGPKLPYRSNTDTSPFIVPDVPAHLTPEPKHSTKDKLPCYLCEKVVPLADMRSHVGRHILRAFRGNQDPELITQVGHNPCGFCGRDQCLTSISFSSRNTATINSSCGYHHTGMQYTAAKNSKICSNIPIHCPLCPPSKALCSRTIWKYNAALHIEEAHRDGVFQERSIAQFFVDTHIERAEEQQFGIGYRNTVASAAEGGKKSRPRAPTDEADKELKPLPKIHATMSTTSPDRPLRPEKDDV</sequence>
<feature type="compositionally biased region" description="Basic and acidic residues" evidence="1">
    <location>
        <begin position="1407"/>
        <end position="1416"/>
    </location>
</feature>
<accession>A0A165P2R1</accession>
<dbReference type="Proteomes" id="UP000077266">
    <property type="component" value="Unassembled WGS sequence"/>
</dbReference>
<dbReference type="OrthoDB" id="3048541at2759"/>
<organism evidence="2 3">
    <name type="scientific">Exidia glandulosa HHB12029</name>
    <dbReference type="NCBI Taxonomy" id="1314781"/>
    <lineage>
        <taxon>Eukaryota</taxon>
        <taxon>Fungi</taxon>
        <taxon>Dikarya</taxon>
        <taxon>Basidiomycota</taxon>
        <taxon>Agaricomycotina</taxon>
        <taxon>Agaricomycetes</taxon>
        <taxon>Auriculariales</taxon>
        <taxon>Exidiaceae</taxon>
        <taxon>Exidia</taxon>
    </lineage>
</organism>
<feature type="compositionally biased region" description="Low complexity" evidence="1">
    <location>
        <begin position="72"/>
        <end position="85"/>
    </location>
</feature>